<organism evidence="2 3">
    <name type="scientific">Eisenbergiella massiliensis</name>
    <dbReference type="NCBI Taxonomy" id="1720294"/>
    <lineage>
        <taxon>Bacteria</taxon>
        <taxon>Bacillati</taxon>
        <taxon>Bacillota</taxon>
        <taxon>Clostridia</taxon>
        <taxon>Lachnospirales</taxon>
        <taxon>Lachnospiraceae</taxon>
        <taxon>Eisenbergiella</taxon>
    </lineage>
</organism>
<comment type="caution">
    <text evidence="2">The sequence shown here is derived from an EMBL/GenBank/DDBJ whole genome shotgun (WGS) entry which is preliminary data.</text>
</comment>
<dbReference type="InterPro" id="IPR007295">
    <property type="entry name" value="DUF402"/>
</dbReference>
<evidence type="ECO:0000313" key="2">
    <source>
        <dbReference type="EMBL" id="RGE61679.1"/>
    </source>
</evidence>
<dbReference type="EMBL" id="QVLV01000005">
    <property type="protein sequence ID" value="RGE61679.1"/>
    <property type="molecule type" value="Genomic_DNA"/>
</dbReference>
<gene>
    <name evidence="2" type="ORF">DXC51_08945</name>
</gene>
<dbReference type="GeneID" id="97987002"/>
<evidence type="ECO:0000259" key="1">
    <source>
        <dbReference type="Pfam" id="PF04167"/>
    </source>
</evidence>
<dbReference type="SUPFAM" id="SSF159234">
    <property type="entry name" value="FomD-like"/>
    <property type="match status" value="1"/>
</dbReference>
<protein>
    <submittedName>
        <fullName evidence="2">DUF402 domain-containing protein</fullName>
    </submittedName>
</protein>
<dbReference type="AlphaFoldDB" id="A0A3E3I6N0"/>
<dbReference type="Proteomes" id="UP000260812">
    <property type="component" value="Unassembled WGS sequence"/>
</dbReference>
<name>A0A3E3I6N0_9FIRM</name>
<dbReference type="Gene3D" id="2.40.380.10">
    <property type="entry name" value="FomD-like"/>
    <property type="match status" value="1"/>
</dbReference>
<dbReference type="RefSeq" id="WP_117544313.1">
    <property type="nucleotide sequence ID" value="NZ_JBKUNB010000002.1"/>
</dbReference>
<dbReference type="Pfam" id="PF04167">
    <property type="entry name" value="DUF402"/>
    <property type="match status" value="1"/>
</dbReference>
<feature type="domain" description="DUF402" evidence="1">
    <location>
        <begin position="9"/>
        <end position="145"/>
    </location>
</feature>
<sequence>MKDPVLYRRRLIPEECILLKNDRILLNDAGILVTGWQAIRPRKDLHHGFSCYYFREGYKVSKFYAADHRLLYYYCDIISHDFDEQKNTLVVTDLLADVIVYPDGFVKVVDIGEMAQALEENLITVPQLKSALHSLNSLLERIYAGDMPSLTAPIDRFDFP</sequence>
<evidence type="ECO:0000313" key="3">
    <source>
        <dbReference type="Proteomes" id="UP000260812"/>
    </source>
</evidence>
<keyword evidence="3" id="KW-1185">Reference proteome</keyword>
<reference evidence="2" key="1">
    <citation type="submission" date="2018-08" db="EMBL/GenBank/DDBJ databases">
        <title>A genome reference for cultivated species of the human gut microbiota.</title>
        <authorList>
            <person name="Zou Y."/>
            <person name="Xue W."/>
            <person name="Luo G."/>
        </authorList>
    </citation>
    <scope>NUCLEOTIDE SEQUENCE [LARGE SCALE GENOMIC DNA]</scope>
    <source>
        <strain evidence="2">TF05-5AC</strain>
    </source>
</reference>
<accession>A0A3E3I6N0</accession>
<proteinExistence type="predicted"/>
<dbReference type="InterPro" id="IPR035930">
    <property type="entry name" value="FomD-like_sf"/>
</dbReference>